<dbReference type="RefSeq" id="WP_028384861.1">
    <property type="nucleotide sequence ID" value="NZ_CAAAJG010000020.1"/>
</dbReference>
<evidence type="ECO:0000313" key="2">
    <source>
        <dbReference type="EMBL" id="KTD31041.1"/>
    </source>
</evidence>
<dbReference type="PROSITE" id="PS50011">
    <property type="entry name" value="PROTEIN_KINASE_DOM"/>
    <property type="match status" value="1"/>
</dbReference>
<proteinExistence type="predicted"/>
<evidence type="ECO:0000313" key="5">
    <source>
        <dbReference type="Proteomes" id="UP000254040"/>
    </source>
</evidence>
<accession>A0A378K023</accession>
<sequence>MKLLELRQLVNEYDQTWYFRKYVYGDHERAKKFKQYLQKYEHVQDDYELTVTDIFRLLKKVPELNDANSNLQFIRSIRASLNSSYLFDIFNVLKSAQVISQANFTIIYGLSHEWRCLLNTLFCGLTFERISLNSEILAAVLAIASRSAFYYPAIEQSLRFLHKKNHLTSTSLNLLTTKTDGLNTVFQIVQELDKANCLNDACLVHFAHRESLYSLDALIALLNRAKVTLNEELIQSICINSNIHYLVELITTLVESKEFHLKSETLIMLLKQDFKFFLNKNDAMKLLQENDLLDDKTFDFVCNNDDFSIKQILKILSEESLLTENKEIVNKLINKEFSGIRFYRTIDYLKKADLLDQKSLTNCFELILIKSNADLFKTGVLNVLELFHESSFNISKEQLETLFSLSDANLRRLHGIVSRLITSKLLDQPSLEKTFNRIMEKLPPVLDSTVNKNSKKNTSAPRSEYILDNENCFFIEHSTQYESGGFGKVKKGYNLPDSNEPIYGIKKLVESDPSKAQKEASREVKYHRLLGRQAFYFLRNGTTSIVSDWQREKGLHLYNASELLQMPIEKRLGCLKSGLADLNMLHQHYRVHGDVKCQNFILNPNNGSLNLIDFGTSHKKGSSKSFAWTPAYSDPHTFGDGFYKDIYAMGIVTMYLFPEIYAVSFNEGKANVSINKSDYTVTEQAIVNLVNSMMNSDISLRCTSGDALTYCNEVLEHFNQIDERFIETIANATINRAKSTVEDVFHM</sequence>
<dbReference type="Proteomes" id="UP000254040">
    <property type="component" value="Unassembled WGS sequence"/>
</dbReference>
<reference evidence="3 5" key="2">
    <citation type="submission" date="2018-06" db="EMBL/GenBank/DDBJ databases">
        <authorList>
            <consortium name="Pathogen Informatics"/>
            <person name="Doyle S."/>
        </authorList>
    </citation>
    <scope>NUCLEOTIDE SEQUENCE [LARGE SCALE GENOMIC DNA]</scope>
    <source>
        <strain evidence="3 5">NCTC12239</strain>
    </source>
</reference>
<evidence type="ECO:0000313" key="3">
    <source>
        <dbReference type="EMBL" id="STX63620.1"/>
    </source>
</evidence>
<name>A0A378K023_9GAMM</name>
<protein>
    <submittedName>
        <fullName evidence="2 3">Protein kinase domain</fullName>
    </submittedName>
</protein>
<keyword evidence="3" id="KW-0808">Transferase</keyword>
<reference evidence="2 4" key="1">
    <citation type="submission" date="2015-11" db="EMBL/GenBank/DDBJ databases">
        <title>Genomic analysis of 38 Legionella species identifies large and diverse effector repertoires.</title>
        <authorList>
            <person name="Burstein D."/>
            <person name="Amaro F."/>
            <person name="Zusman T."/>
            <person name="Lifshitz Z."/>
            <person name="Cohen O."/>
            <person name="Gilbert J.A."/>
            <person name="Pupko T."/>
            <person name="Shuman H.A."/>
            <person name="Segal G."/>
        </authorList>
    </citation>
    <scope>NUCLEOTIDE SEQUENCE [LARGE SCALE GENOMIC DNA]</scope>
    <source>
        <strain evidence="2 4">ATCC 43877</strain>
    </source>
</reference>
<gene>
    <name evidence="2" type="ORF">Lmor_3148</name>
    <name evidence="3" type="ORF">NCTC12239_02568</name>
</gene>
<keyword evidence="3" id="KW-0418">Kinase</keyword>
<feature type="domain" description="Protein kinase" evidence="1">
    <location>
        <begin position="475"/>
        <end position="715"/>
    </location>
</feature>
<dbReference type="InterPro" id="IPR000719">
    <property type="entry name" value="Prot_kinase_dom"/>
</dbReference>
<dbReference type="EMBL" id="UGOG01000001">
    <property type="protein sequence ID" value="STX63620.1"/>
    <property type="molecule type" value="Genomic_DNA"/>
</dbReference>
<dbReference type="Pfam" id="PF00069">
    <property type="entry name" value="Pkinase"/>
    <property type="match status" value="1"/>
</dbReference>
<dbReference type="PANTHER" id="PTHR24347">
    <property type="entry name" value="SERINE/THREONINE-PROTEIN KINASE"/>
    <property type="match status" value="1"/>
</dbReference>
<dbReference type="Gene3D" id="1.10.510.10">
    <property type="entry name" value="Transferase(Phosphotransferase) domain 1"/>
    <property type="match status" value="1"/>
</dbReference>
<dbReference type="SUPFAM" id="SSF56112">
    <property type="entry name" value="Protein kinase-like (PK-like)"/>
    <property type="match status" value="1"/>
</dbReference>
<organism evidence="3 5">
    <name type="scientific">Legionella moravica</name>
    <dbReference type="NCBI Taxonomy" id="39962"/>
    <lineage>
        <taxon>Bacteria</taxon>
        <taxon>Pseudomonadati</taxon>
        <taxon>Pseudomonadota</taxon>
        <taxon>Gammaproteobacteria</taxon>
        <taxon>Legionellales</taxon>
        <taxon>Legionellaceae</taxon>
        <taxon>Legionella</taxon>
    </lineage>
</organism>
<dbReference type="Proteomes" id="UP000054985">
    <property type="component" value="Unassembled WGS sequence"/>
</dbReference>
<dbReference type="OrthoDB" id="5630951at2"/>
<dbReference type="InterPro" id="IPR011009">
    <property type="entry name" value="Kinase-like_dom_sf"/>
</dbReference>
<keyword evidence="4" id="KW-1185">Reference proteome</keyword>
<evidence type="ECO:0000313" key="4">
    <source>
        <dbReference type="Proteomes" id="UP000054985"/>
    </source>
</evidence>
<dbReference type="EMBL" id="LNYN01000042">
    <property type="protein sequence ID" value="KTD31041.1"/>
    <property type="molecule type" value="Genomic_DNA"/>
</dbReference>
<dbReference type="GO" id="GO:0005524">
    <property type="term" value="F:ATP binding"/>
    <property type="evidence" value="ECO:0007669"/>
    <property type="project" value="InterPro"/>
</dbReference>
<dbReference type="GO" id="GO:0004672">
    <property type="term" value="F:protein kinase activity"/>
    <property type="evidence" value="ECO:0007669"/>
    <property type="project" value="InterPro"/>
</dbReference>
<dbReference type="AlphaFoldDB" id="A0A378K023"/>
<dbReference type="STRING" id="39962.Lmor_3148"/>
<evidence type="ECO:0000259" key="1">
    <source>
        <dbReference type="PROSITE" id="PS50011"/>
    </source>
</evidence>
<dbReference type="SMART" id="SM00220">
    <property type="entry name" value="S_TKc"/>
    <property type="match status" value="1"/>
</dbReference>